<feature type="region of interest" description="Disordered" evidence="1">
    <location>
        <begin position="328"/>
        <end position="456"/>
    </location>
</feature>
<feature type="compositionally biased region" description="Basic and acidic residues" evidence="1">
    <location>
        <begin position="109"/>
        <end position="120"/>
    </location>
</feature>
<sequence length="498" mass="55420">MSKLRVQQYMEKYRLTALFEDLMTKVVHEQPEDPVIYLIKCLYKKAALPIPKDLRSAGEKKSVSPERAHRRPRSPEKAVSQSWAVGSGPDLVDRSYDKPWLTHAKKIKGQREEEKSDAKSKPARKQKSGWVSDTKVTATSFDELFEEDRTAGVKGQRPPARAESTDITRAWAKHVDLEDSKDAEYRSHGYKGPRCSRDDEDPLSGEIMLAKDVPREESTTSTGKSRGAKRVAEKHRQDLEKILQDSDAKSVDSGFDGERGDDVQDDAIELLEDPEDLIREGVTNIPAAGYRLSKILRQRKEETPVKLNIKLYSSSDRLSSTIGNGKFEEELEDFERPPTGMSYQSRGFSQFSPDVSDEEFESVSQVVGPRAPVWSQPDSDTETHRQEPPARSSGRVKMAATAPVRFDNPPMPQPATDNMFMDSGKTWAPGGGKTPPELVSASVEEPPPPHVGDSLMSVQSRDGVKYGWNIPEGTEVSALTDWSDGSATARSQQGPKAY</sequence>
<feature type="region of interest" description="Disordered" evidence="1">
    <location>
        <begin position="476"/>
        <end position="498"/>
    </location>
</feature>
<organism evidence="2 3">
    <name type="scientific">Dreissena polymorpha</name>
    <name type="common">Zebra mussel</name>
    <name type="synonym">Mytilus polymorpha</name>
    <dbReference type="NCBI Taxonomy" id="45954"/>
    <lineage>
        <taxon>Eukaryota</taxon>
        <taxon>Metazoa</taxon>
        <taxon>Spiralia</taxon>
        <taxon>Lophotrochozoa</taxon>
        <taxon>Mollusca</taxon>
        <taxon>Bivalvia</taxon>
        <taxon>Autobranchia</taxon>
        <taxon>Heteroconchia</taxon>
        <taxon>Euheterodonta</taxon>
        <taxon>Imparidentia</taxon>
        <taxon>Neoheterodontei</taxon>
        <taxon>Myida</taxon>
        <taxon>Dreissenoidea</taxon>
        <taxon>Dreissenidae</taxon>
        <taxon>Dreissena</taxon>
    </lineage>
</organism>
<keyword evidence="3" id="KW-1185">Reference proteome</keyword>
<gene>
    <name evidence="2" type="ORF">DPMN_046818</name>
</gene>
<comment type="caution">
    <text evidence="2">The sequence shown here is derived from an EMBL/GenBank/DDBJ whole genome shotgun (WGS) entry which is preliminary data.</text>
</comment>
<evidence type="ECO:0000313" key="3">
    <source>
        <dbReference type="Proteomes" id="UP000828390"/>
    </source>
</evidence>
<dbReference type="Proteomes" id="UP000828390">
    <property type="component" value="Unassembled WGS sequence"/>
</dbReference>
<feature type="compositionally biased region" description="Basic and acidic residues" evidence="1">
    <location>
        <begin position="54"/>
        <end position="67"/>
    </location>
</feature>
<name>A0A9D4I0Y2_DREPO</name>
<dbReference type="Pfam" id="PF17824">
    <property type="entry name" value="DUF5586"/>
    <property type="match status" value="1"/>
</dbReference>
<feature type="region of interest" description="Disordered" evidence="1">
    <location>
        <begin position="207"/>
        <end position="263"/>
    </location>
</feature>
<dbReference type="PANTHER" id="PTHR32000:SF3">
    <property type="entry name" value="RIKEN CDNA A830018L16 GENE"/>
    <property type="match status" value="1"/>
</dbReference>
<dbReference type="CDD" id="cd22980">
    <property type="entry name" value="DD_VEST1"/>
    <property type="match status" value="1"/>
</dbReference>
<feature type="compositionally biased region" description="Polar residues" evidence="1">
    <location>
        <begin position="341"/>
        <end position="353"/>
    </location>
</feature>
<accession>A0A9D4I0Y2</accession>
<reference evidence="2" key="1">
    <citation type="journal article" date="2019" name="bioRxiv">
        <title>The Genome of the Zebra Mussel, Dreissena polymorpha: A Resource for Invasive Species Research.</title>
        <authorList>
            <person name="McCartney M.A."/>
            <person name="Auch B."/>
            <person name="Kono T."/>
            <person name="Mallez S."/>
            <person name="Zhang Y."/>
            <person name="Obille A."/>
            <person name="Becker A."/>
            <person name="Abrahante J.E."/>
            <person name="Garbe J."/>
            <person name="Badalamenti J.P."/>
            <person name="Herman A."/>
            <person name="Mangelson H."/>
            <person name="Liachko I."/>
            <person name="Sullivan S."/>
            <person name="Sone E.D."/>
            <person name="Koren S."/>
            <person name="Silverstein K.A.T."/>
            <person name="Beckman K.B."/>
            <person name="Gohl D.M."/>
        </authorList>
    </citation>
    <scope>NUCLEOTIDE SEQUENCE</scope>
    <source>
        <strain evidence="2">Duluth1</strain>
        <tissue evidence="2">Whole animal</tissue>
    </source>
</reference>
<feature type="region of interest" description="Disordered" evidence="1">
    <location>
        <begin position="106"/>
        <end position="133"/>
    </location>
</feature>
<dbReference type="InterPro" id="IPR040687">
    <property type="entry name" value="DUF5586"/>
</dbReference>
<feature type="compositionally biased region" description="Polar residues" evidence="1">
    <location>
        <begin position="483"/>
        <end position="498"/>
    </location>
</feature>
<dbReference type="PANTHER" id="PTHR32000">
    <property type="entry name" value="SIMILAR TO HYPOTHETICAL PROTEIN"/>
    <property type="match status" value="1"/>
</dbReference>
<reference evidence="2" key="2">
    <citation type="submission" date="2020-11" db="EMBL/GenBank/DDBJ databases">
        <authorList>
            <person name="McCartney M.A."/>
            <person name="Auch B."/>
            <person name="Kono T."/>
            <person name="Mallez S."/>
            <person name="Becker A."/>
            <person name="Gohl D.M."/>
            <person name="Silverstein K.A.T."/>
            <person name="Koren S."/>
            <person name="Bechman K.B."/>
            <person name="Herman A."/>
            <person name="Abrahante J.E."/>
            <person name="Garbe J."/>
        </authorList>
    </citation>
    <scope>NUCLEOTIDE SEQUENCE</scope>
    <source>
        <strain evidence="2">Duluth1</strain>
        <tissue evidence="2">Whole animal</tissue>
    </source>
</reference>
<proteinExistence type="predicted"/>
<feature type="region of interest" description="Disordered" evidence="1">
    <location>
        <begin position="54"/>
        <end position="90"/>
    </location>
</feature>
<dbReference type="OrthoDB" id="9945857at2759"/>
<evidence type="ECO:0000256" key="1">
    <source>
        <dbReference type="SAM" id="MobiDB-lite"/>
    </source>
</evidence>
<dbReference type="SUPFAM" id="SSF47391">
    <property type="entry name" value="Dimerization-anchoring domain of cAMP-dependent PK regulatory subunit"/>
    <property type="match status" value="1"/>
</dbReference>
<protein>
    <submittedName>
        <fullName evidence="2">Uncharacterized protein</fullName>
    </submittedName>
</protein>
<evidence type="ECO:0000313" key="2">
    <source>
        <dbReference type="EMBL" id="KAH3740123.1"/>
    </source>
</evidence>
<feature type="region of interest" description="Disordered" evidence="1">
    <location>
        <begin position="147"/>
        <end position="168"/>
    </location>
</feature>
<dbReference type="EMBL" id="JAIWYP010000011">
    <property type="protein sequence ID" value="KAH3740123.1"/>
    <property type="molecule type" value="Genomic_DNA"/>
</dbReference>
<feature type="compositionally biased region" description="Basic and acidic residues" evidence="1">
    <location>
        <begin position="230"/>
        <end position="262"/>
    </location>
</feature>
<dbReference type="AlphaFoldDB" id="A0A9D4I0Y2"/>